<keyword evidence="2" id="KW-1185">Reference proteome</keyword>
<evidence type="ECO:0000313" key="1">
    <source>
        <dbReference type="EMBL" id="MBP2073454.1"/>
    </source>
</evidence>
<gene>
    <name evidence="1" type="ORF">J2Z80_003016</name>
</gene>
<name>A0ABS4NIG2_9THEO</name>
<protein>
    <submittedName>
        <fullName evidence="1">MPP superfamily phosphohydrolase</fullName>
    </submittedName>
</protein>
<accession>A0ABS4NIG2</accession>
<evidence type="ECO:0000313" key="2">
    <source>
        <dbReference type="Proteomes" id="UP001166402"/>
    </source>
</evidence>
<comment type="caution">
    <text evidence="1">The sequence shown here is derived from an EMBL/GenBank/DDBJ whole genome shotgun (WGS) entry which is preliminary data.</text>
</comment>
<dbReference type="Proteomes" id="UP001166402">
    <property type="component" value="Unassembled WGS sequence"/>
</dbReference>
<reference evidence="1" key="1">
    <citation type="submission" date="2021-03" db="EMBL/GenBank/DDBJ databases">
        <title>Genomic Encyclopedia of Type Strains, Phase IV (KMG-IV): sequencing the most valuable type-strain genomes for metagenomic binning, comparative biology and taxonomic classification.</title>
        <authorList>
            <person name="Goeker M."/>
        </authorList>
    </citation>
    <scope>NUCLEOTIDE SEQUENCE</scope>
    <source>
        <strain evidence="1">DSM 101588</strain>
    </source>
</reference>
<organism evidence="1 2">
    <name type="scientific">Thermoanaerobacterium butyriciformans</name>
    <dbReference type="NCBI Taxonomy" id="1702242"/>
    <lineage>
        <taxon>Bacteria</taxon>
        <taxon>Bacillati</taxon>
        <taxon>Bacillota</taxon>
        <taxon>Clostridia</taxon>
        <taxon>Thermoanaerobacterales</taxon>
        <taxon>Thermoanaerobacteraceae</taxon>
        <taxon>Thermoanaerobacterium</taxon>
    </lineage>
</organism>
<sequence length="31" mass="3548">MTVIRGLGNSIIPQRLFNHPEIVVLMLTKEK</sequence>
<dbReference type="EMBL" id="JAGGLT010000057">
    <property type="protein sequence ID" value="MBP2073454.1"/>
    <property type="molecule type" value="Genomic_DNA"/>
</dbReference>
<proteinExistence type="predicted"/>